<keyword evidence="2" id="KW-0812">Transmembrane</keyword>
<dbReference type="Proteomes" id="UP000221165">
    <property type="component" value="Unassembled WGS sequence"/>
</dbReference>
<evidence type="ECO:0000256" key="1">
    <source>
        <dbReference type="SAM" id="MobiDB-lite"/>
    </source>
</evidence>
<evidence type="ECO:0000313" key="4">
    <source>
        <dbReference type="Proteomes" id="UP000221165"/>
    </source>
</evidence>
<dbReference type="EMBL" id="MIGC01001426">
    <property type="protein sequence ID" value="PHJ22893.1"/>
    <property type="molecule type" value="Genomic_DNA"/>
</dbReference>
<feature type="region of interest" description="Disordered" evidence="1">
    <location>
        <begin position="1"/>
        <end position="34"/>
    </location>
</feature>
<reference evidence="3 4" key="1">
    <citation type="journal article" date="2017" name="Int. J. Parasitol.">
        <title>The genome of the protozoan parasite Cystoisospora suis and a reverse vaccinology approach to identify vaccine candidates.</title>
        <authorList>
            <person name="Palmieri N."/>
            <person name="Shrestha A."/>
            <person name="Ruttkowski B."/>
            <person name="Beck T."/>
            <person name="Vogl C."/>
            <person name="Tomley F."/>
            <person name="Blake D.P."/>
            <person name="Joachim A."/>
        </authorList>
    </citation>
    <scope>NUCLEOTIDE SEQUENCE [LARGE SCALE GENOMIC DNA]</scope>
    <source>
        <strain evidence="3 4">Wien I</strain>
    </source>
</reference>
<feature type="non-terminal residue" evidence="3">
    <location>
        <position position="316"/>
    </location>
</feature>
<dbReference type="GeneID" id="94426668"/>
<name>A0A2C6L662_9APIC</name>
<evidence type="ECO:0008006" key="5">
    <source>
        <dbReference type="Google" id="ProtNLM"/>
    </source>
</evidence>
<feature type="region of interest" description="Disordered" evidence="1">
    <location>
        <begin position="271"/>
        <end position="316"/>
    </location>
</feature>
<accession>A0A2C6L662</accession>
<dbReference type="AlphaFoldDB" id="A0A2C6L662"/>
<gene>
    <name evidence="3" type="ORF">CSUI_003259</name>
</gene>
<keyword evidence="4" id="KW-1185">Reference proteome</keyword>
<feature type="compositionally biased region" description="Basic and acidic residues" evidence="1">
    <location>
        <begin position="271"/>
        <end position="283"/>
    </location>
</feature>
<keyword evidence="2" id="KW-0472">Membrane</keyword>
<protein>
    <recommendedName>
        <fullName evidence="5">Transmembrane protein</fullName>
    </recommendedName>
</protein>
<feature type="transmembrane region" description="Helical" evidence="2">
    <location>
        <begin position="51"/>
        <end position="73"/>
    </location>
</feature>
<dbReference type="VEuPathDB" id="ToxoDB:CSUI_003259"/>
<sequence>MSPSPFSSPSSSASSPPPSCPSCSQKEEKKKKTRQSMLKRRLSFPWHSVHFFSSSFSLFLSVFFLFFSLFAFLRSVNGDSIGRGTRRGESLSFSPLLSSPSSFSSYSHLRRRGHPPSLSSSSCNFFSCFLHSHRSQNLSSRSPLVYSSSSSSLPLPFSSSSLTSFLFLPSTRSSHISSLSTPSSSPSAPPVLPSSSSLSSSFRPSFSSFSFFSSSLHGHSLPPFFSFLPLSSSSLSWPSSLVRPHEAIKESFRHFSNSRRKTSLCSFWRKSREEKEGERERKKNNPKSSFPLPRGFSSLPPIEGEGETAPPPNLSL</sequence>
<comment type="caution">
    <text evidence="3">The sequence shown here is derived from an EMBL/GenBank/DDBJ whole genome shotgun (WGS) entry which is preliminary data.</text>
</comment>
<evidence type="ECO:0000256" key="2">
    <source>
        <dbReference type="SAM" id="Phobius"/>
    </source>
</evidence>
<proteinExistence type="predicted"/>
<feature type="compositionally biased region" description="Low complexity" evidence="1">
    <location>
        <begin position="1"/>
        <end position="14"/>
    </location>
</feature>
<keyword evidence="2" id="KW-1133">Transmembrane helix</keyword>
<dbReference type="RefSeq" id="XP_067924570.1">
    <property type="nucleotide sequence ID" value="XM_068063457.1"/>
</dbReference>
<evidence type="ECO:0000313" key="3">
    <source>
        <dbReference type="EMBL" id="PHJ22893.1"/>
    </source>
</evidence>
<organism evidence="3 4">
    <name type="scientific">Cystoisospora suis</name>
    <dbReference type="NCBI Taxonomy" id="483139"/>
    <lineage>
        <taxon>Eukaryota</taxon>
        <taxon>Sar</taxon>
        <taxon>Alveolata</taxon>
        <taxon>Apicomplexa</taxon>
        <taxon>Conoidasida</taxon>
        <taxon>Coccidia</taxon>
        <taxon>Eucoccidiorida</taxon>
        <taxon>Eimeriorina</taxon>
        <taxon>Sarcocystidae</taxon>
        <taxon>Cystoisospora</taxon>
    </lineage>
</organism>